<evidence type="ECO:0000313" key="2">
    <source>
        <dbReference type="Proteomes" id="UP000689195"/>
    </source>
</evidence>
<dbReference type="Proteomes" id="UP000689195">
    <property type="component" value="Unassembled WGS sequence"/>
</dbReference>
<accession>A0A8S1VN44</accession>
<evidence type="ECO:0000313" key="1">
    <source>
        <dbReference type="EMBL" id="CAD8178600.1"/>
    </source>
</evidence>
<name>A0A8S1VN44_9CILI</name>
<organism evidence="1 2">
    <name type="scientific">Paramecium pentaurelia</name>
    <dbReference type="NCBI Taxonomy" id="43138"/>
    <lineage>
        <taxon>Eukaryota</taxon>
        <taxon>Sar</taxon>
        <taxon>Alveolata</taxon>
        <taxon>Ciliophora</taxon>
        <taxon>Intramacronucleata</taxon>
        <taxon>Oligohymenophorea</taxon>
        <taxon>Peniculida</taxon>
        <taxon>Parameciidae</taxon>
        <taxon>Paramecium</taxon>
    </lineage>
</organism>
<protein>
    <submittedName>
        <fullName evidence="1">Uncharacterized protein</fullName>
    </submittedName>
</protein>
<gene>
    <name evidence="1" type="ORF">PPENT_87.1.T0700012</name>
</gene>
<dbReference type="EMBL" id="CAJJDO010000070">
    <property type="protein sequence ID" value="CAD8178600.1"/>
    <property type="molecule type" value="Genomic_DNA"/>
</dbReference>
<reference evidence="1" key="1">
    <citation type="submission" date="2021-01" db="EMBL/GenBank/DDBJ databases">
        <authorList>
            <consortium name="Genoscope - CEA"/>
            <person name="William W."/>
        </authorList>
    </citation>
    <scope>NUCLEOTIDE SEQUENCE</scope>
</reference>
<comment type="caution">
    <text evidence="1">The sequence shown here is derived from an EMBL/GenBank/DDBJ whole genome shotgun (WGS) entry which is preliminary data.</text>
</comment>
<sequence length="119" mass="14256">MLMTETQQLLFALQNKISNSIRKIIDSNSQFQSRENPLYQLENLDSFEFVKLVFSLLLISKEHQKYELYPDKLKVKIKQYRKSKQKKNCKPKLNSHQQQIYSLKLLKGEKVQYFKSLLI</sequence>
<keyword evidence="2" id="KW-1185">Reference proteome</keyword>
<proteinExistence type="predicted"/>
<dbReference type="AlphaFoldDB" id="A0A8S1VN44"/>